<evidence type="ECO:0000256" key="8">
    <source>
        <dbReference type="PROSITE-ProRule" id="PRU00742"/>
    </source>
</evidence>
<feature type="binding site" evidence="5">
    <location>
        <position position="161"/>
    </location>
    <ligand>
        <name>Mn(2+)</name>
        <dbReference type="ChEBI" id="CHEBI:29035"/>
        <label>2</label>
    </ligand>
</feature>
<feature type="binding site" evidence="5">
    <location>
        <position position="251"/>
    </location>
    <ligand>
        <name>Mn(2+)</name>
        <dbReference type="ChEBI" id="CHEBI:29035"/>
        <label>2</label>
    </ligand>
</feature>
<feature type="binding site" evidence="5">
    <location>
        <position position="159"/>
    </location>
    <ligand>
        <name>Mn(2+)</name>
        <dbReference type="ChEBI" id="CHEBI:29035"/>
        <label>2</label>
    </ligand>
</feature>
<dbReference type="CDD" id="cd09988">
    <property type="entry name" value="Formimidoylglutamase"/>
    <property type="match status" value="1"/>
</dbReference>
<dbReference type="PRINTS" id="PR00116">
    <property type="entry name" value="ARGINASE"/>
</dbReference>
<feature type="binding site" evidence="5 7">
    <location>
        <position position="159"/>
    </location>
    <ligand>
        <name>Mn(2+)</name>
        <dbReference type="ChEBI" id="CHEBI:29035"/>
        <label>1</label>
    </ligand>
</feature>
<comment type="catalytic activity">
    <reaction evidence="5">
        <text>N-formimidoyl-L-glutamate + H2O = formamide + L-glutamate</text>
        <dbReference type="Rhea" id="RHEA:22492"/>
        <dbReference type="ChEBI" id="CHEBI:15377"/>
        <dbReference type="ChEBI" id="CHEBI:16397"/>
        <dbReference type="ChEBI" id="CHEBI:29985"/>
        <dbReference type="ChEBI" id="CHEBI:58928"/>
        <dbReference type="EC" id="3.5.3.8"/>
    </reaction>
</comment>
<dbReference type="RefSeq" id="WP_034831802.1">
    <property type="nucleotide sequence ID" value="NZ_JOKH01000001.1"/>
</dbReference>
<dbReference type="EMBL" id="JOKH01000001">
    <property type="protein sequence ID" value="KEQ18602.1"/>
    <property type="molecule type" value="Genomic_DNA"/>
</dbReference>
<dbReference type="EC" id="3.5.3.8" evidence="5 6"/>
<dbReference type="NCBIfam" id="TIGR01227">
    <property type="entry name" value="hutG"/>
    <property type="match status" value="1"/>
</dbReference>
<comment type="similarity">
    <text evidence="5 8 9">Belongs to the arginase family.</text>
</comment>
<dbReference type="InterPro" id="IPR006035">
    <property type="entry name" value="Ureohydrolase"/>
</dbReference>
<evidence type="ECO:0000256" key="7">
    <source>
        <dbReference type="PIRSR" id="PIRSR036979-1"/>
    </source>
</evidence>
<accession>A0A081NJH9</accession>
<organism evidence="10 11">
    <name type="scientific">Endozoicomonas numazuensis</name>
    <dbReference type="NCBI Taxonomy" id="1137799"/>
    <lineage>
        <taxon>Bacteria</taxon>
        <taxon>Pseudomonadati</taxon>
        <taxon>Pseudomonadota</taxon>
        <taxon>Gammaproteobacteria</taxon>
        <taxon>Oceanospirillales</taxon>
        <taxon>Endozoicomonadaceae</taxon>
        <taxon>Endozoicomonas</taxon>
    </lineage>
</organism>
<dbReference type="GO" id="GO:0008783">
    <property type="term" value="F:agmatinase activity"/>
    <property type="evidence" value="ECO:0007669"/>
    <property type="project" value="TreeGrafter"/>
</dbReference>
<keyword evidence="1 5" id="KW-0479">Metal-binding</keyword>
<dbReference type="PROSITE" id="PS01053">
    <property type="entry name" value="ARGINASE_1"/>
    <property type="match status" value="1"/>
</dbReference>
<reference evidence="10 11" key="1">
    <citation type="submission" date="2014-06" db="EMBL/GenBank/DDBJ databases">
        <title>Whole Genome Sequences of Three Symbiotic Endozoicomonas Bacteria.</title>
        <authorList>
            <person name="Neave M.J."/>
            <person name="Apprill A."/>
            <person name="Voolstra C.R."/>
        </authorList>
    </citation>
    <scope>NUCLEOTIDE SEQUENCE [LARGE SCALE GENOMIC DNA]</scope>
    <source>
        <strain evidence="10 11">DSM 25634</strain>
    </source>
</reference>
<evidence type="ECO:0000256" key="3">
    <source>
        <dbReference type="ARBA" id="ARBA00022808"/>
    </source>
</evidence>
<dbReference type="PIRSF" id="PIRSF036979">
    <property type="entry name" value="Arginase"/>
    <property type="match status" value="1"/>
</dbReference>
<dbReference type="Gene3D" id="3.40.800.10">
    <property type="entry name" value="Ureohydrolase domain"/>
    <property type="match status" value="1"/>
</dbReference>
<dbReference type="InterPro" id="IPR023696">
    <property type="entry name" value="Ureohydrolase_dom_sf"/>
</dbReference>
<comment type="cofactor">
    <cofactor evidence="5 7">
        <name>Mn(2+)</name>
        <dbReference type="ChEBI" id="CHEBI:29035"/>
    </cofactor>
    <text evidence="5 7">Binds 2 manganese ions per subunit.</text>
</comment>
<sequence length="324" mass="35971">MSELIPVEPNIWNGRVDHDGDSQLTQRWHQKIKPYTEHSGSSGLGLLGLACDEGVRRNHGRVGAAKGPDLIRKCLANLPWNRNDDLFDLGNVHCQDGDLEGAQTQFSQTLVKALKEGMLPVGLGGGHEIAWGSFKGLADFLTQEHKTPKGLNIGIINFDAHFDLRKPEKGASSGTPFWQVAQFCEHQGLDFHYLCLGVSRSSNTPALFERADELNAAYITDDQIHRDNLDFLIEEVTCFTSMVDHVYLTIDLDVFPPYQAPGVSAPAVRGIPLDITAILLHTIKQSAKVRVMDIAEYNPEFDHDLRTARLAAWLINQLTDQPVE</sequence>
<name>A0A081NJH9_9GAMM</name>
<dbReference type="PROSITE" id="PS51409">
    <property type="entry name" value="ARGINASE_2"/>
    <property type="match status" value="1"/>
</dbReference>
<dbReference type="OrthoDB" id="9789727at2"/>
<proteinExistence type="inferred from homology"/>
<evidence type="ECO:0000313" key="11">
    <source>
        <dbReference type="Proteomes" id="UP000028073"/>
    </source>
</evidence>
<dbReference type="GO" id="GO:0050415">
    <property type="term" value="F:formimidoylglutamase activity"/>
    <property type="evidence" value="ECO:0007669"/>
    <property type="project" value="UniProtKB-UniRule"/>
</dbReference>
<dbReference type="GO" id="GO:0033389">
    <property type="term" value="P:putrescine biosynthetic process from arginine, via agmatine"/>
    <property type="evidence" value="ECO:0007669"/>
    <property type="project" value="TreeGrafter"/>
</dbReference>
<feature type="binding site" evidence="7">
    <location>
        <position position="161"/>
    </location>
    <ligand>
        <name>Mn(2+)</name>
        <dbReference type="ChEBI" id="CHEBI:29035"/>
        <label>1</label>
    </ligand>
</feature>
<keyword evidence="3 5" id="KW-0369">Histidine metabolism</keyword>
<dbReference type="Pfam" id="PF00491">
    <property type="entry name" value="Arginase"/>
    <property type="match status" value="1"/>
</dbReference>
<evidence type="ECO:0000256" key="5">
    <source>
        <dbReference type="HAMAP-Rule" id="MF_00737"/>
    </source>
</evidence>
<dbReference type="Proteomes" id="UP000028073">
    <property type="component" value="Unassembled WGS sequence"/>
</dbReference>
<evidence type="ECO:0000256" key="2">
    <source>
        <dbReference type="ARBA" id="ARBA00022801"/>
    </source>
</evidence>
<keyword evidence="11" id="KW-1185">Reference proteome</keyword>
<evidence type="ECO:0000256" key="9">
    <source>
        <dbReference type="RuleBase" id="RU003684"/>
    </source>
</evidence>
<feature type="binding site" evidence="5 7">
    <location>
        <position position="127"/>
    </location>
    <ligand>
        <name>Mn(2+)</name>
        <dbReference type="ChEBI" id="CHEBI:29035"/>
        <label>1</label>
    </ligand>
</feature>
<feature type="binding site" evidence="5 7">
    <location>
        <position position="251"/>
    </location>
    <ligand>
        <name>Mn(2+)</name>
        <dbReference type="ChEBI" id="CHEBI:29035"/>
        <label>1</label>
    </ligand>
</feature>
<comment type="caution">
    <text evidence="10">The sequence shown here is derived from an EMBL/GenBank/DDBJ whole genome shotgun (WGS) entry which is preliminary data.</text>
</comment>
<feature type="binding site" evidence="7">
    <location>
        <position position="253"/>
    </location>
    <ligand>
        <name>Mn(2+)</name>
        <dbReference type="ChEBI" id="CHEBI:29035"/>
        <label>1</label>
    </ligand>
</feature>
<dbReference type="HAMAP" id="MF_00737">
    <property type="entry name" value="Formimidoylglutam"/>
    <property type="match status" value="1"/>
</dbReference>
<dbReference type="PANTHER" id="PTHR11358:SF35">
    <property type="entry name" value="FORMIMIDOYLGLUTAMASE"/>
    <property type="match status" value="1"/>
</dbReference>
<keyword evidence="2 5" id="KW-0378">Hydrolase</keyword>
<dbReference type="PANTHER" id="PTHR11358">
    <property type="entry name" value="ARGINASE/AGMATINASE"/>
    <property type="match status" value="1"/>
</dbReference>
<comment type="function">
    <text evidence="5">Catalyzes the conversion of N-formimidoyl-L-glutamate to L-glutamate and formamide.</text>
</comment>
<dbReference type="SUPFAM" id="SSF52768">
    <property type="entry name" value="Arginase/deacetylase"/>
    <property type="match status" value="1"/>
</dbReference>
<keyword evidence="4 5" id="KW-0464">Manganese</keyword>
<dbReference type="InterPro" id="IPR020855">
    <property type="entry name" value="Ureohydrolase_Mn_BS"/>
</dbReference>
<dbReference type="UniPathway" id="UPA00379">
    <property type="reaction ID" value="UER00552"/>
</dbReference>
<evidence type="ECO:0000256" key="1">
    <source>
        <dbReference type="ARBA" id="ARBA00022723"/>
    </source>
</evidence>
<dbReference type="GO" id="GO:0019557">
    <property type="term" value="P:L-histidine catabolic process to glutamate and formate"/>
    <property type="evidence" value="ECO:0007669"/>
    <property type="project" value="UniProtKB-UniPathway"/>
</dbReference>
<protein>
    <recommendedName>
        <fullName evidence="5 6">Formimidoylglutamase</fullName>
        <ecNumber evidence="5 6">3.5.3.8</ecNumber>
    </recommendedName>
    <alternativeName>
        <fullName evidence="5">Formiminoglutamase</fullName>
    </alternativeName>
    <alternativeName>
        <fullName evidence="5">Formiminoglutamate hydrolase</fullName>
    </alternativeName>
</protein>
<dbReference type="GO" id="GO:0019556">
    <property type="term" value="P:L-histidine catabolic process to glutamate and formamide"/>
    <property type="evidence" value="ECO:0007669"/>
    <property type="project" value="UniProtKB-UniRule"/>
</dbReference>
<evidence type="ECO:0000313" key="10">
    <source>
        <dbReference type="EMBL" id="KEQ18602.1"/>
    </source>
</evidence>
<comment type="pathway">
    <text evidence="5">Amino-acid degradation; L-histidine degradation into L-glutamate; L-glutamate from N-formimidoyl-L-glutamate (hydrolase route): step 1/1.</text>
</comment>
<gene>
    <name evidence="5" type="primary">hutG</name>
    <name evidence="10" type="ORF">GZ78_00190</name>
</gene>
<dbReference type="eggNOG" id="COG0010">
    <property type="taxonomic scope" value="Bacteria"/>
</dbReference>
<dbReference type="AlphaFoldDB" id="A0A081NJH9"/>
<dbReference type="STRING" id="1137799.GZ78_00190"/>
<dbReference type="InterPro" id="IPR005923">
    <property type="entry name" value="HutG"/>
</dbReference>
<evidence type="ECO:0000256" key="6">
    <source>
        <dbReference type="NCBIfam" id="TIGR01227"/>
    </source>
</evidence>
<feature type="binding site" evidence="5 7">
    <location>
        <position position="163"/>
    </location>
    <ligand>
        <name>Mn(2+)</name>
        <dbReference type="ChEBI" id="CHEBI:29035"/>
        <label>1</label>
    </ligand>
</feature>
<dbReference type="GO" id="GO:0030145">
    <property type="term" value="F:manganese ion binding"/>
    <property type="evidence" value="ECO:0007669"/>
    <property type="project" value="UniProtKB-UniRule"/>
</dbReference>
<evidence type="ECO:0000256" key="4">
    <source>
        <dbReference type="ARBA" id="ARBA00023211"/>
    </source>
</evidence>
<feature type="binding site" evidence="5">
    <location>
        <position position="253"/>
    </location>
    <ligand>
        <name>Mn(2+)</name>
        <dbReference type="ChEBI" id="CHEBI:29035"/>
        <label>2</label>
    </ligand>
</feature>